<dbReference type="KEGG" id="mbas:ALGA_0906"/>
<dbReference type="InterPro" id="IPR002560">
    <property type="entry name" value="Transposase_DDE"/>
</dbReference>
<dbReference type="AlphaFoldDB" id="A0A1Y1CGS8"/>
<reference evidence="2 3" key="1">
    <citation type="journal article" date="2018" name="Mar. Genomics">
        <title>Complete genome sequence of Marinifilaceae bacterium strain SPP2, isolated from the Antarctic marine sediment.</title>
        <authorList>
            <person name="Watanabe M."/>
            <person name="Kojima H."/>
            <person name="Fukui M."/>
        </authorList>
    </citation>
    <scope>NUCLEOTIDE SEQUENCE [LARGE SCALE GENOMIC DNA]</scope>
    <source>
        <strain evidence="2 3">SPP2</strain>
    </source>
</reference>
<keyword evidence="3" id="KW-1185">Reference proteome</keyword>
<accession>A0A1Y1CGS8</accession>
<dbReference type="Proteomes" id="UP000218267">
    <property type="component" value="Chromosome"/>
</dbReference>
<reference evidence="3" key="2">
    <citation type="journal article" date="2020" name="Antonie Van Leeuwenhoek">
        <title>Labilibaculum antarcticum sp. nov., a novel facultative anaerobic, psychrotorelant bacterium isolated from marine sediment of Antarctica.</title>
        <authorList>
            <person name="Watanabe M."/>
            <person name="Kojima H."/>
            <person name="Fukui M."/>
        </authorList>
    </citation>
    <scope>NUCLEOTIDE SEQUENCE [LARGE SCALE GENOMIC DNA]</scope>
    <source>
        <strain evidence="3">SPP2</strain>
    </source>
</reference>
<evidence type="ECO:0000313" key="2">
    <source>
        <dbReference type="EMBL" id="BAX79293.1"/>
    </source>
</evidence>
<organism evidence="2 3">
    <name type="scientific">Labilibaculum antarcticum</name>
    <dbReference type="NCBI Taxonomy" id="1717717"/>
    <lineage>
        <taxon>Bacteria</taxon>
        <taxon>Pseudomonadati</taxon>
        <taxon>Bacteroidota</taxon>
        <taxon>Bacteroidia</taxon>
        <taxon>Marinilabiliales</taxon>
        <taxon>Marinifilaceae</taxon>
        <taxon>Labilibaculum</taxon>
    </lineage>
</organism>
<protein>
    <submittedName>
        <fullName evidence="2">Transposase</fullName>
    </submittedName>
</protein>
<dbReference type="Pfam" id="PF01610">
    <property type="entry name" value="DDE_Tnp_ISL3"/>
    <property type="match status" value="1"/>
</dbReference>
<gene>
    <name evidence="2" type="ORF">ALGA_0906</name>
</gene>
<evidence type="ECO:0000259" key="1">
    <source>
        <dbReference type="Pfam" id="PF01610"/>
    </source>
</evidence>
<feature type="domain" description="Transposase IS204/IS1001/IS1096/IS1165 DDE" evidence="1">
    <location>
        <begin position="2"/>
        <end position="71"/>
    </location>
</feature>
<proteinExistence type="predicted"/>
<sequence>MLTHNLRLIFTQTKEKGIAYTKLAHWFRKVEEAGFKAFTSIKNTIHDHYQGILNYFENRSTNASAESFNAKNSKILLSPFAINSGILILLFP</sequence>
<name>A0A1Y1CGS8_9BACT</name>
<dbReference type="EMBL" id="AP018042">
    <property type="protein sequence ID" value="BAX79293.1"/>
    <property type="molecule type" value="Genomic_DNA"/>
</dbReference>
<evidence type="ECO:0000313" key="3">
    <source>
        <dbReference type="Proteomes" id="UP000218267"/>
    </source>
</evidence>